<name>A0A917GTU5_9MICC</name>
<comment type="caution">
    <text evidence="2">The sequence shown here is derived from an EMBL/GenBank/DDBJ whole genome shotgun (WGS) entry which is preliminary data.</text>
</comment>
<reference evidence="2" key="2">
    <citation type="submission" date="2020-09" db="EMBL/GenBank/DDBJ databases">
        <authorList>
            <person name="Sun Q."/>
            <person name="Zhou Y."/>
        </authorList>
    </citation>
    <scope>NUCLEOTIDE SEQUENCE</scope>
    <source>
        <strain evidence="2">CGMCC 1.12187</strain>
    </source>
</reference>
<reference evidence="2" key="1">
    <citation type="journal article" date="2014" name="Int. J. Syst. Evol. Microbiol.">
        <title>Complete genome sequence of Corynebacterium casei LMG S-19264T (=DSM 44701T), isolated from a smear-ripened cheese.</title>
        <authorList>
            <consortium name="US DOE Joint Genome Institute (JGI-PGF)"/>
            <person name="Walter F."/>
            <person name="Albersmeier A."/>
            <person name="Kalinowski J."/>
            <person name="Ruckert C."/>
        </authorList>
    </citation>
    <scope>NUCLEOTIDE SEQUENCE</scope>
    <source>
        <strain evidence="2">CGMCC 1.12187</strain>
    </source>
</reference>
<organism evidence="2 3">
    <name type="scientific">Kocuria dechangensis</name>
    <dbReference type="NCBI Taxonomy" id="1176249"/>
    <lineage>
        <taxon>Bacteria</taxon>
        <taxon>Bacillati</taxon>
        <taxon>Actinomycetota</taxon>
        <taxon>Actinomycetes</taxon>
        <taxon>Micrococcales</taxon>
        <taxon>Micrococcaceae</taxon>
        <taxon>Kocuria</taxon>
    </lineage>
</organism>
<dbReference type="AlphaFoldDB" id="A0A917GTU5"/>
<evidence type="ECO:0000313" key="2">
    <source>
        <dbReference type="EMBL" id="GGG57047.1"/>
    </source>
</evidence>
<sequence>MEGAPAPAGGDGNRGSLTAAHEGCERYVEEAGDNLDEYVTDSLSNPPVLPGSADTLWAVVGTGWGSGEGVG</sequence>
<protein>
    <submittedName>
        <fullName evidence="2">Uncharacterized protein</fullName>
    </submittedName>
</protein>
<keyword evidence="3" id="KW-1185">Reference proteome</keyword>
<dbReference type="Proteomes" id="UP000638848">
    <property type="component" value="Unassembled WGS sequence"/>
</dbReference>
<dbReference type="EMBL" id="BMEQ01000009">
    <property type="protein sequence ID" value="GGG57047.1"/>
    <property type="molecule type" value="Genomic_DNA"/>
</dbReference>
<accession>A0A917GTU5</accession>
<gene>
    <name evidence="2" type="ORF">GCM10011374_19840</name>
</gene>
<feature type="region of interest" description="Disordered" evidence="1">
    <location>
        <begin position="1"/>
        <end position="23"/>
    </location>
</feature>
<evidence type="ECO:0000313" key="3">
    <source>
        <dbReference type="Proteomes" id="UP000638848"/>
    </source>
</evidence>
<evidence type="ECO:0000256" key="1">
    <source>
        <dbReference type="SAM" id="MobiDB-lite"/>
    </source>
</evidence>
<proteinExistence type="predicted"/>